<gene>
    <name evidence="1" type="ORF">S01H4_23414</name>
</gene>
<accession>X1B0E1</accession>
<protein>
    <recommendedName>
        <fullName evidence="2">3-keto-disaccharide hydrolase domain-containing protein</fullName>
    </recommendedName>
</protein>
<sequence>MKNNKIYSVGFVLILCFSFVLQGDIIIINEQYEKDNSNVLSPLTASNSVELGWYRTWGGGAIIGWKDLNQNTTIYAQKINAEGEVFWGKNGKKIAEPGFLYYQYDLQICSDNIGGAFLSWVEAGPYQPITKFIVRHINSKGRLNWFNNGLLVRNLYGSPNDPQLCSDAYGNALLTWRDYRMDEYDIYA</sequence>
<name>X1B0E1_9ZZZZ</name>
<organism evidence="1">
    <name type="scientific">marine sediment metagenome</name>
    <dbReference type="NCBI Taxonomy" id="412755"/>
    <lineage>
        <taxon>unclassified sequences</taxon>
        <taxon>metagenomes</taxon>
        <taxon>ecological metagenomes</taxon>
    </lineage>
</organism>
<feature type="non-terminal residue" evidence="1">
    <location>
        <position position="188"/>
    </location>
</feature>
<proteinExistence type="predicted"/>
<dbReference type="AlphaFoldDB" id="X1B0E1"/>
<reference evidence="1" key="1">
    <citation type="journal article" date="2014" name="Front. Microbiol.">
        <title>High frequency of phylogenetically diverse reductive dehalogenase-homologous genes in deep subseafloor sedimentary metagenomes.</title>
        <authorList>
            <person name="Kawai M."/>
            <person name="Futagami T."/>
            <person name="Toyoda A."/>
            <person name="Takaki Y."/>
            <person name="Nishi S."/>
            <person name="Hori S."/>
            <person name="Arai W."/>
            <person name="Tsubouchi T."/>
            <person name="Morono Y."/>
            <person name="Uchiyama I."/>
            <person name="Ito T."/>
            <person name="Fujiyama A."/>
            <person name="Inagaki F."/>
            <person name="Takami H."/>
        </authorList>
    </citation>
    <scope>NUCLEOTIDE SEQUENCE</scope>
    <source>
        <strain evidence="1">Expedition CK06-06</strain>
    </source>
</reference>
<evidence type="ECO:0000313" key="1">
    <source>
        <dbReference type="EMBL" id="GAG77778.1"/>
    </source>
</evidence>
<evidence type="ECO:0008006" key="2">
    <source>
        <dbReference type="Google" id="ProtNLM"/>
    </source>
</evidence>
<dbReference type="EMBL" id="BART01010858">
    <property type="protein sequence ID" value="GAG77778.1"/>
    <property type="molecule type" value="Genomic_DNA"/>
</dbReference>
<comment type="caution">
    <text evidence="1">The sequence shown here is derived from an EMBL/GenBank/DDBJ whole genome shotgun (WGS) entry which is preliminary data.</text>
</comment>